<keyword evidence="7 10" id="KW-0067">ATP-binding</keyword>
<dbReference type="Pfam" id="PF00069">
    <property type="entry name" value="Pkinase"/>
    <property type="match status" value="1"/>
</dbReference>
<evidence type="ECO:0000256" key="10">
    <source>
        <dbReference type="PROSITE-ProRule" id="PRU10141"/>
    </source>
</evidence>
<keyword evidence="3" id="KW-0723">Serine/threonine-protein kinase</keyword>
<dbReference type="PROSITE" id="PS00108">
    <property type="entry name" value="PROTEIN_KINASE_ST"/>
    <property type="match status" value="1"/>
</dbReference>
<feature type="binding site" evidence="10">
    <location>
        <position position="59"/>
    </location>
    <ligand>
        <name>ATP</name>
        <dbReference type="ChEBI" id="CHEBI:30616"/>
    </ligand>
</feature>
<comment type="similarity">
    <text evidence="1">Belongs to the protein kinase superfamily. NEK Ser/Thr protein kinase family. NIMA subfamily.</text>
</comment>
<proteinExistence type="inferred from homology"/>
<organism evidence="13 14">
    <name type="scientific">Adineta steineri</name>
    <dbReference type="NCBI Taxonomy" id="433720"/>
    <lineage>
        <taxon>Eukaryota</taxon>
        <taxon>Metazoa</taxon>
        <taxon>Spiralia</taxon>
        <taxon>Gnathifera</taxon>
        <taxon>Rotifera</taxon>
        <taxon>Eurotatoria</taxon>
        <taxon>Bdelloidea</taxon>
        <taxon>Adinetida</taxon>
        <taxon>Adinetidae</taxon>
        <taxon>Adineta</taxon>
    </lineage>
</organism>
<dbReference type="InterPro" id="IPR008271">
    <property type="entry name" value="Ser/Thr_kinase_AS"/>
</dbReference>
<dbReference type="FunFam" id="1.10.510.10:FF:000219">
    <property type="entry name" value="Putative serine/threonine-protein kinase Nek4"/>
    <property type="match status" value="1"/>
</dbReference>
<protein>
    <recommendedName>
        <fullName evidence="2">non-specific serine/threonine protein kinase</fullName>
        <ecNumber evidence="2">2.7.11.1</ecNumber>
    </recommendedName>
</protein>
<reference evidence="13" key="1">
    <citation type="submission" date="2021-02" db="EMBL/GenBank/DDBJ databases">
        <authorList>
            <person name="Nowell W R."/>
        </authorList>
    </citation>
    <scope>NUCLEOTIDE SEQUENCE</scope>
</reference>
<dbReference type="InterPro" id="IPR000719">
    <property type="entry name" value="Prot_kinase_dom"/>
</dbReference>
<evidence type="ECO:0000256" key="4">
    <source>
        <dbReference type="ARBA" id="ARBA00022679"/>
    </source>
</evidence>
<gene>
    <name evidence="13" type="ORF">IZO911_LOCUS11136</name>
</gene>
<dbReference type="InterPro" id="IPR051131">
    <property type="entry name" value="NEK_Ser/Thr_kinase_NIMA"/>
</dbReference>
<evidence type="ECO:0000256" key="9">
    <source>
        <dbReference type="ARBA" id="ARBA00048679"/>
    </source>
</evidence>
<dbReference type="InterPro" id="IPR017441">
    <property type="entry name" value="Protein_kinase_ATP_BS"/>
</dbReference>
<comment type="catalytic activity">
    <reaction evidence="9">
        <text>L-seryl-[protein] + ATP = O-phospho-L-seryl-[protein] + ADP + H(+)</text>
        <dbReference type="Rhea" id="RHEA:17989"/>
        <dbReference type="Rhea" id="RHEA-COMP:9863"/>
        <dbReference type="Rhea" id="RHEA-COMP:11604"/>
        <dbReference type="ChEBI" id="CHEBI:15378"/>
        <dbReference type="ChEBI" id="CHEBI:29999"/>
        <dbReference type="ChEBI" id="CHEBI:30616"/>
        <dbReference type="ChEBI" id="CHEBI:83421"/>
        <dbReference type="ChEBI" id="CHEBI:456216"/>
        <dbReference type="EC" id="2.7.11.1"/>
    </reaction>
</comment>
<sequence>MAQSNIDTPANVDNELILVKDRYKQIKVLGRGSYGEVWLVSPLESSIGSKSKPRRCVLKRVSIARSNNEKNELAAAEREAQLLSSLKHPNIVSYIESFRSRDHHLNIVMAFCEGGDLYTKIKYRKKQLLNEEQIIEWFIQITLALQYMHERSILHRDLKTQNIFLTKQEIVKVGDLGIAKILDNNGADLATTVIGTPYYMSPEIFSNQPYGQKSDIWALGCCVYEMATLEHAFKAGDISSLVLKVVRGQTPPLPSANVYSQQLIELINIMLDKDAENRPAAKQILQHPYIKQHIARLYKKTLERCHTNITTPPVESSLVVQSSKDSDQSSMPPVPKPRASHLISSEESVNEKPKSPIPPLSQSRARRLKQKAVLPYDETPESPSPSINVTQEDEDEEKQQQSNIINNRFIAKIRENDTLARFKRQSSSPTHANQNDGNNDISRANVSARQRRRDQRFHSTTSPIEEDSTPPKPPPVYDRSISNDSQIDAVEQERKAEKDINDFLHQLDATLRQPVSSSVSSTLTEIPSMFDRTMMATNKLEERRDALRDYCLKEISSQQLKQVLDILDHVDNVEFKQRMIQILGEDIYEKYCPQIQILKFYEDSLFTRQ</sequence>
<dbReference type="EC" id="2.7.11.1" evidence="2"/>
<evidence type="ECO:0000256" key="3">
    <source>
        <dbReference type="ARBA" id="ARBA00022527"/>
    </source>
</evidence>
<dbReference type="PANTHER" id="PTHR44899:SF7">
    <property type="entry name" value="NIMA-RELATED KINASE"/>
    <property type="match status" value="1"/>
</dbReference>
<evidence type="ECO:0000256" key="5">
    <source>
        <dbReference type="ARBA" id="ARBA00022741"/>
    </source>
</evidence>
<evidence type="ECO:0000259" key="12">
    <source>
        <dbReference type="PROSITE" id="PS50011"/>
    </source>
</evidence>
<dbReference type="InterPro" id="IPR011009">
    <property type="entry name" value="Kinase-like_dom_sf"/>
</dbReference>
<keyword evidence="4" id="KW-0808">Transferase</keyword>
<dbReference type="Gene3D" id="1.10.510.10">
    <property type="entry name" value="Transferase(Phosphotransferase) domain 1"/>
    <property type="match status" value="1"/>
</dbReference>
<dbReference type="PROSITE" id="PS00107">
    <property type="entry name" value="PROTEIN_KINASE_ATP"/>
    <property type="match status" value="1"/>
</dbReference>
<dbReference type="PROSITE" id="PS50011">
    <property type="entry name" value="PROTEIN_KINASE_DOM"/>
    <property type="match status" value="1"/>
</dbReference>
<dbReference type="SMART" id="SM00220">
    <property type="entry name" value="S_TKc"/>
    <property type="match status" value="1"/>
</dbReference>
<dbReference type="CDD" id="cd08215">
    <property type="entry name" value="STKc_Nek"/>
    <property type="match status" value="1"/>
</dbReference>
<feature type="domain" description="Protein kinase" evidence="12">
    <location>
        <begin position="23"/>
        <end position="290"/>
    </location>
</feature>
<dbReference type="GO" id="GO:0004674">
    <property type="term" value="F:protein serine/threonine kinase activity"/>
    <property type="evidence" value="ECO:0007669"/>
    <property type="project" value="UniProtKB-KW"/>
</dbReference>
<dbReference type="EMBL" id="CAJNOE010000082">
    <property type="protein sequence ID" value="CAF0880017.1"/>
    <property type="molecule type" value="Genomic_DNA"/>
</dbReference>
<feature type="region of interest" description="Disordered" evidence="11">
    <location>
        <begin position="315"/>
        <end position="409"/>
    </location>
</feature>
<dbReference type="Gene3D" id="3.30.200.20">
    <property type="entry name" value="Phosphorylase Kinase, domain 1"/>
    <property type="match status" value="1"/>
</dbReference>
<name>A0A813Y802_9BILA</name>
<dbReference type="PANTHER" id="PTHR44899">
    <property type="entry name" value="CAMK FAMILY PROTEIN KINASE"/>
    <property type="match status" value="1"/>
</dbReference>
<evidence type="ECO:0000313" key="13">
    <source>
        <dbReference type="EMBL" id="CAF0880017.1"/>
    </source>
</evidence>
<evidence type="ECO:0000256" key="1">
    <source>
        <dbReference type="ARBA" id="ARBA00010886"/>
    </source>
</evidence>
<accession>A0A813Y802</accession>
<comment type="caution">
    <text evidence="13">The sequence shown here is derived from an EMBL/GenBank/DDBJ whole genome shotgun (WGS) entry which is preliminary data.</text>
</comment>
<keyword evidence="6" id="KW-0418">Kinase</keyword>
<dbReference type="GO" id="GO:0005524">
    <property type="term" value="F:ATP binding"/>
    <property type="evidence" value="ECO:0007669"/>
    <property type="project" value="UniProtKB-UniRule"/>
</dbReference>
<dbReference type="Proteomes" id="UP000663860">
    <property type="component" value="Unassembled WGS sequence"/>
</dbReference>
<evidence type="ECO:0000256" key="11">
    <source>
        <dbReference type="SAM" id="MobiDB-lite"/>
    </source>
</evidence>
<keyword evidence="5 10" id="KW-0547">Nucleotide-binding</keyword>
<feature type="compositionally biased region" description="Polar residues" evidence="11">
    <location>
        <begin position="425"/>
        <end position="448"/>
    </location>
</feature>
<evidence type="ECO:0000256" key="2">
    <source>
        <dbReference type="ARBA" id="ARBA00012513"/>
    </source>
</evidence>
<dbReference type="SUPFAM" id="SSF56112">
    <property type="entry name" value="Protein kinase-like (PK-like)"/>
    <property type="match status" value="1"/>
</dbReference>
<evidence type="ECO:0000256" key="6">
    <source>
        <dbReference type="ARBA" id="ARBA00022777"/>
    </source>
</evidence>
<feature type="region of interest" description="Disordered" evidence="11">
    <location>
        <begin position="422"/>
        <end position="481"/>
    </location>
</feature>
<comment type="catalytic activity">
    <reaction evidence="8">
        <text>L-threonyl-[protein] + ATP = O-phospho-L-threonyl-[protein] + ADP + H(+)</text>
        <dbReference type="Rhea" id="RHEA:46608"/>
        <dbReference type="Rhea" id="RHEA-COMP:11060"/>
        <dbReference type="Rhea" id="RHEA-COMP:11605"/>
        <dbReference type="ChEBI" id="CHEBI:15378"/>
        <dbReference type="ChEBI" id="CHEBI:30013"/>
        <dbReference type="ChEBI" id="CHEBI:30616"/>
        <dbReference type="ChEBI" id="CHEBI:61977"/>
        <dbReference type="ChEBI" id="CHEBI:456216"/>
        <dbReference type="EC" id="2.7.11.1"/>
    </reaction>
</comment>
<dbReference type="AlphaFoldDB" id="A0A813Y802"/>
<evidence type="ECO:0000256" key="7">
    <source>
        <dbReference type="ARBA" id="ARBA00022840"/>
    </source>
</evidence>
<evidence type="ECO:0000256" key="8">
    <source>
        <dbReference type="ARBA" id="ARBA00047899"/>
    </source>
</evidence>
<evidence type="ECO:0000313" key="14">
    <source>
        <dbReference type="Proteomes" id="UP000663860"/>
    </source>
</evidence>